<evidence type="ECO:0000313" key="1">
    <source>
        <dbReference type="EMBL" id="JAD49197.1"/>
    </source>
</evidence>
<proteinExistence type="predicted"/>
<sequence>MHVVCSWPSRCTFVDDEELANSTSNPRYLHKREQ</sequence>
<reference evidence="1" key="1">
    <citation type="submission" date="2014-09" db="EMBL/GenBank/DDBJ databases">
        <authorList>
            <person name="Magalhaes I.L.F."/>
            <person name="Oliveira U."/>
            <person name="Santos F.R."/>
            <person name="Vidigal T.H.D.A."/>
            <person name="Brescovit A.D."/>
            <person name="Santos A.J."/>
        </authorList>
    </citation>
    <scope>NUCLEOTIDE SEQUENCE</scope>
    <source>
        <tissue evidence="1">Shoot tissue taken approximately 20 cm above the soil surface</tissue>
    </source>
</reference>
<organism evidence="1">
    <name type="scientific">Arundo donax</name>
    <name type="common">Giant reed</name>
    <name type="synonym">Donax arundinaceus</name>
    <dbReference type="NCBI Taxonomy" id="35708"/>
    <lineage>
        <taxon>Eukaryota</taxon>
        <taxon>Viridiplantae</taxon>
        <taxon>Streptophyta</taxon>
        <taxon>Embryophyta</taxon>
        <taxon>Tracheophyta</taxon>
        <taxon>Spermatophyta</taxon>
        <taxon>Magnoliopsida</taxon>
        <taxon>Liliopsida</taxon>
        <taxon>Poales</taxon>
        <taxon>Poaceae</taxon>
        <taxon>PACMAD clade</taxon>
        <taxon>Arundinoideae</taxon>
        <taxon>Arundineae</taxon>
        <taxon>Arundo</taxon>
    </lineage>
</organism>
<accession>A0A0A9AQ52</accession>
<protein>
    <submittedName>
        <fullName evidence="1">Uncharacterized protein</fullName>
    </submittedName>
</protein>
<dbReference type="EMBL" id="GBRH01248698">
    <property type="protein sequence ID" value="JAD49197.1"/>
    <property type="molecule type" value="Transcribed_RNA"/>
</dbReference>
<reference evidence="1" key="2">
    <citation type="journal article" date="2015" name="Data Brief">
        <title>Shoot transcriptome of the giant reed, Arundo donax.</title>
        <authorList>
            <person name="Barrero R.A."/>
            <person name="Guerrero F.D."/>
            <person name="Moolhuijzen P."/>
            <person name="Goolsby J.A."/>
            <person name="Tidwell J."/>
            <person name="Bellgard S.E."/>
            <person name="Bellgard M.I."/>
        </authorList>
    </citation>
    <scope>NUCLEOTIDE SEQUENCE</scope>
    <source>
        <tissue evidence="1">Shoot tissue taken approximately 20 cm above the soil surface</tissue>
    </source>
</reference>
<dbReference type="AlphaFoldDB" id="A0A0A9AQ52"/>
<name>A0A0A9AQ52_ARUDO</name>